<accession>A0A7Y9YGA2</accession>
<feature type="compositionally biased region" description="Basic and acidic residues" evidence="2">
    <location>
        <begin position="38"/>
        <end position="48"/>
    </location>
</feature>
<dbReference type="InterPro" id="IPR029058">
    <property type="entry name" value="AB_hydrolase_fold"/>
</dbReference>
<dbReference type="AlphaFoldDB" id="A0A7Y9YGA2"/>
<evidence type="ECO:0000256" key="2">
    <source>
        <dbReference type="SAM" id="MobiDB-lite"/>
    </source>
</evidence>
<reference evidence="4 5" key="1">
    <citation type="submission" date="2020-07" db="EMBL/GenBank/DDBJ databases">
        <title>Sequencing the genomes of 1000 actinobacteria strains.</title>
        <authorList>
            <person name="Klenk H.-P."/>
        </authorList>
    </citation>
    <scope>NUCLEOTIDE SEQUENCE [LARGE SCALE GENOMIC DNA]</scope>
    <source>
        <strain evidence="4 5">DSM 18248</strain>
    </source>
</reference>
<keyword evidence="1" id="KW-0378">Hydrolase</keyword>
<dbReference type="InterPro" id="IPR050300">
    <property type="entry name" value="GDXG_lipolytic_enzyme"/>
</dbReference>
<evidence type="ECO:0000259" key="3">
    <source>
        <dbReference type="Pfam" id="PF20434"/>
    </source>
</evidence>
<proteinExistence type="predicted"/>
<dbReference type="EMBL" id="JACBZI010000001">
    <property type="protein sequence ID" value="NYI11691.1"/>
    <property type="molecule type" value="Genomic_DNA"/>
</dbReference>
<evidence type="ECO:0000313" key="5">
    <source>
        <dbReference type="Proteomes" id="UP000537326"/>
    </source>
</evidence>
<feature type="domain" description="BD-FAE-like" evidence="3">
    <location>
        <begin position="66"/>
        <end position="162"/>
    </location>
</feature>
<evidence type="ECO:0000313" key="4">
    <source>
        <dbReference type="EMBL" id="NYI11691.1"/>
    </source>
</evidence>
<dbReference type="InterPro" id="IPR049492">
    <property type="entry name" value="BD-FAE-like_dom"/>
</dbReference>
<dbReference type="Gene3D" id="3.40.50.1820">
    <property type="entry name" value="alpha/beta hydrolase"/>
    <property type="match status" value="1"/>
</dbReference>
<dbReference type="GO" id="GO:0016787">
    <property type="term" value="F:hydrolase activity"/>
    <property type="evidence" value="ECO:0007669"/>
    <property type="project" value="UniProtKB-KW"/>
</dbReference>
<feature type="region of interest" description="Disordered" evidence="2">
    <location>
        <begin position="27"/>
        <end position="50"/>
    </location>
</feature>
<name>A0A7Y9YGA2_9ACTN</name>
<dbReference type="RefSeq" id="WP_179532349.1">
    <property type="nucleotide sequence ID" value="NZ_BAAAPP010000017.1"/>
</dbReference>
<protein>
    <submittedName>
        <fullName evidence="4">Acetyl esterase/lipase</fullName>
    </submittedName>
</protein>
<dbReference type="SUPFAM" id="SSF53474">
    <property type="entry name" value="alpha/beta-Hydrolases"/>
    <property type="match status" value="1"/>
</dbReference>
<sequence>MPRRTLLTLPALGAAAVGLTVLVRGGVGPEEVPPMPEGVREPRRHDYGSDPSQFGELTLPAGVPRGVAVVVHGGFWKTAYGIEYARPLVPSLVEQGWATWAIEYRRVGNGAGGGGGNPETFEDVRAAIEELDELVLGVDPSTVPVVGVGHSAGGHLATWAGGQGLLTHVVSQAGVLDLRGAYTAGLGGPGTVTGIVGGVPTSEHAGIDPAQQVPLPVPVWCVHATGDDIVPISQSRSYVEAATAAGGTARLVEVEGDHFTVIDPASDAWATTLTILEAL</sequence>
<keyword evidence="5" id="KW-1185">Reference proteome</keyword>
<gene>
    <name evidence="4" type="ORF">BKA05_003206</name>
</gene>
<dbReference type="Proteomes" id="UP000537326">
    <property type="component" value="Unassembled WGS sequence"/>
</dbReference>
<evidence type="ECO:0000256" key="1">
    <source>
        <dbReference type="ARBA" id="ARBA00022801"/>
    </source>
</evidence>
<dbReference type="Pfam" id="PF20434">
    <property type="entry name" value="BD-FAE"/>
    <property type="match status" value="1"/>
</dbReference>
<dbReference type="PANTHER" id="PTHR48081">
    <property type="entry name" value="AB HYDROLASE SUPERFAMILY PROTEIN C4A8.06C"/>
    <property type="match status" value="1"/>
</dbReference>
<organism evidence="4 5">
    <name type="scientific">Nocardioides marinus</name>
    <dbReference type="NCBI Taxonomy" id="374514"/>
    <lineage>
        <taxon>Bacteria</taxon>
        <taxon>Bacillati</taxon>
        <taxon>Actinomycetota</taxon>
        <taxon>Actinomycetes</taxon>
        <taxon>Propionibacteriales</taxon>
        <taxon>Nocardioidaceae</taxon>
        <taxon>Nocardioides</taxon>
    </lineage>
</organism>
<comment type="caution">
    <text evidence="4">The sequence shown here is derived from an EMBL/GenBank/DDBJ whole genome shotgun (WGS) entry which is preliminary data.</text>
</comment>